<organism evidence="1 2">
    <name type="scientific">Hymenobacter glaciei</name>
    <dbReference type="NCBI Taxonomy" id="877209"/>
    <lineage>
        <taxon>Bacteria</taxon>
        <taxon>Pseudomonadati</taxon>
        <taxon>Bacteroidota</taxon>
        <taxon>Cytophagia</taxon>
        <taxon>Cytophagales</taxon>
        <taxon>Hymenobacteraceae</taxon>
        <taxon>Hymenobacter</taxon>
    </lineage>
</organism>
<gene>
    <name evidence="1" type="ORF">GCM10022409_20820</name>
</gene>
<evidence type="ECO:0000313" key="2">
    <source>
        <dbReference type="Proteomes" id="UP001501469"/>
    </source>
</evidence>
<name>A0ABP7U4I0_9BACT</name>
<accession>A0ABP7U4I0</accession>
<dbReference type="EMBL" id="BAABDK010000016">
    <property type="protein sequence ID" value="GAA4035864.1"/>
    <property type="molecule type" value="Genomic_DNA"/>
</dbReference>
<comment type="caution">
    <text evidence="1">The sequence shown here is derived from an EMBL/GenBank/DDBJ whole genome shotgun (WGS) entry which is preliminary data.</text>
</comment>
<reference evidence="2" key="1">
    <citation type="journal article" date="2019" name="Int. J. Syst. Evol. Microbiol.">
        <title>The Global Catalogue of Microorganisms (GCM) 10K type strain sequencing project: providing services to taxonomists for standard genome sequencing and annotation.</title>
        <authorList>
            <consortium name="The Broad Institute Genomics Platform"/>
            <consortium name="The Broad Institute Genome Sequencing Center for Infectious Disease"/>
            <person name="Wu L."/>
            <person name="Ma J."/>
        </authorList>
    </citation>
    <scope>NUCLEOTIDE SEQUENCE [LARGE SCALE GENOMIC DNA]</scope>
    <source>
        <strain evidence="2">JCM 17225</strain>
    </source>
</reference>
<evidence type="ECO:0000313" key="1">
    <source>
        <dbReference type="EMBL" id="GAA4035864.1"/>
    </source>
</evidence>
<protein>
    <submittedName>
        <fullName evidence="1">Uncharacterized protein</fullName>
    </submittedName>
</protein>
<dbReference type="Proteomes" id="UP001501469">
    <property type="component" value="Unassembled WGS sequence"/>
</dbReference>
<keyword evidence="2" id="KW-1185">Reference proteome</keyword>
<proteinExistence type="predicted"/>
<sequence length="98" mass="10157">MGAAVVSTVSVMARGAAGLAAMKTTAEAAVASVRRREFFISCWGKWRSCVRNRLEAGGVLQDAAFAASPGPRDAAKAASYVARYVVGGVSHFSSCTGW</sequence>